<dbReference type="PROSITE" id="PS00958">
    <property type="entry name" value="TRANSALDOLASE_2"/>
    <property type="match status" value="1"/>
</dbReference>
<accession>A0AAJ5ZE87</accession>
<comment type="function">
    <text evidence="1 11">Transaldolase is important for the balance of metabolites in the pentose-phosphate pathway.</text>
</comment>
<evidence type="ECO:0000256" key="6">
    <source>
        <dbReference type="ARBA" id="ARBA00022490"/>
    </source>
</evidence>
<dbReference type="PANTHER" id="PTHR10683:SF31">
    <property type="entry name" value="TRANSALDOLASE"/>
    <property type="match status" value="1"/>
</dbReference>
<keyword evidence="9 11" id="KW-0704">Schiff base</keyword>
<dbReference type="PROSITE" id="PS01054">
    <property type="entry name" value="TRANSALDOLASE_1"/>
    <property type="match status" value="1"/>
</dbReference>
<dbReference type="SUPFAM" id="SSF51569">
    <property type="entry name" value="Aldolase"/>
    <property type="match status" value="1"/>
</dbReference>
<name>A0AAJ5ZE87_9CHLR</name>
<evidence type="ECO:0000256" key="5">
    <source>
        <dbReference type="ARBA" id="ARBA00013151"/>
    </source>
</evidence>
<gene>
    <name evidence="11 13" type="primary">tal</name>
    <name evidence="12" type="ORF">GKO46_01055</name>
    <name evidence="13" type="ORF">GKO48_08170</name>
</gene>
<evidence type="ECO:0000256" key="2">
    <source>
        <dbReference type="ARBA" id="ARBA00004496"/>
    </source>
</evidence>
<evidence type="ECO:0000256" key="1">
    <source>
        <dbReference type="ARBA" id="ARBA00003518"/>
    </source>
</evidence>
<dbReference type="AlphaFoldDB" id="A0AAJ5ZE87"/>
<dbReference type="Pfam" id="PF00923">
    <property type="entry name" value="TAL_FSA"/>
    <property type="match status" value="1"/>
</dbReference>
<keyword evidence="14" id="KW-1185">Reference proteome</keyword>
<dbReference type="PANTHER" id="PTHR10683">
    <property type="entry name" value="TRANSALDOLASE"/>
    <property type="match status" value="1"/>
</dbReference>
<dbReference type="EMBL" id="CP046147">
    <property type="protein sequence ID" value="WFG39594.1"/>
    <property type="molecule type" value="Genomic_DNA"/>
</dbReference>
<dbReference type="InterPro" id="IPR018225">
    <property type="entry name" value="Transaldolase_AS"/>
</dbReference>
<keyword evidence="8 11" id="KW-0570">Pentose shunt</keyword>
<evidence type="ECO:0000313" key="12">
    <source>
        <dbReference type="EMBL" id="MDG0865661.1"/>
    </source>
</evidence>
<dbReference type="GO" id="GO:0005975">
    <property type="term" value="P:carbohydrate metabolic process"/>
    <property type="evidence" value="ECO:0007669"/>
    <property type="project" value="InterPro"/>
</dbReference>
<reference evidence="14" key="3">
    <citation type="submission" date="2023-06" db="EMBL/GenBank/DDBJ databases">
        <title>Pangenomics reveal diversification of enzyme families and niche specialization in globally abundant SAR202 bacteria.</title>
        <authorList>
            <person name="Saw J.H.W."/>
        </authorList>
    </citation>
    <scope>NUCLEOTIDE SEQUENCE [LARGE SCALE GENOMIC DNA]</scope>
    <source>
        <strain evidence="14">JH1073</strain>
    </source>
</reference>
<evidence type="ECO:0000256" key="4">
    <source>
        <dbReference type="ARBA" id="ARBA00008426"/>
    </source>
</evidence>
<evidence type="ECO:0000256" key="3">
    <source>
        <dbReference type="ARBA" id="ARBA00004857"/>
    </source>
</evidence>
<dbReference type="HAMAP" id="MF_00493">
    <property type="entry name" value="Transaldolase_2"/>
    <property type="match status" value="1"/>
</dbReference>
<dbReference type="Proteomes" id="UP001321249">
    <property type="component" value="Unassembled WGS sequence"/>
</dbReference>
<evidence type="ECO:0000256" key="9">
    <source>
        <dbReference type="ARBA" id="ARBA00023270"/>
    </source>
</evidence>
<dbReference type="InterPro" id="IPR001585">
    <property type="entry name" value="TAL/FSA"/>
</dbReference>
<organism evidence="13 14">
    <name type="scientific">Candidatus Lucifugimonas marina</name>
    <dbReference type="NCBI Taxonomy" id="3038979"/>
    <lineage>
        <taxon>Bacteria</taxon>
        <taxon>Bacillati</taxon>
        <taxon>Chloroflexota</taxon>
        <taxon>Dehalococcoidia</taxon>
        <taxon>SAR202 cluster</taxon>
        <taxon>Candidatus Lucifugimonadales</taxon>
        <taxon>Candidatus Lucifugimonadaceae</taxon>
        <taxon>Candidatus Lucifugimonas</taxon>
    </lineage>
</organism>
<evidence type="ECO:0000256" key="11">
    <source>
        <dbReference type="HAMAP-Rule" id="MF_00493"/>
    </source>
</evidence>
<dbReference type="EC" id="2.2.1.2" evidence="5 11"/>
<evidence type="ECO:0000256" key="7">
    <source>
        <dbReference type="ARBA" id="ARBA00022679"/>
    </source>
</evidence>
<dbReference type="NCBIfam" id="TIGR00876">
    <property type="entry name" value="tal_mycobact"/>
    <property type="match status" value="1"/>
</dbReference>
<keyword evidence="7 11" id="KW-0808">Transferase</keyword>
<reference evidence="14 15" key="1">
    <citation type="submission" date="2019-11" db="EMBL/GenBank/DDBJ databases">
        <authorList>
            <person name="Cho J.-C."/>
        </authorList>
    </citation>
    <scope>NUCLEOTIDE SEQUENCE [LARGE SCALE GENOMIC DNA]</scope>
    <source>
        <strain evidence="13 14">JH1073</strain>
        <strain evidence="12 15">JH702</strain>
    </source>
</reference>
<dbReference type="GO" id="GO:0006098">
    <property type="term" value="P:pentose-phosphate shunt"/>
    <property type="evidence" value="ECO:0007669"/>
    <property type="project" value="UniProtKB-UniRule"/>
</dbReference>
<dbReference type="CDD" id="cd00955">
    <property type="entry name" value="Transaldolase_like"/>
    <property type="match status" value="1"/>
</dbReference>
<protein>
    <recommendedName>
        <fullName evidence="5 11">Transaldolase</fullName>
        <ecNumber evidence="5 11">2.2.1.2</ecNumber>
    </recommendedName>
</protein>
<comment type="similarity">
    <text evidence="4 11">Belongs to the transaldolase family. Type 2 subfamily.</text>
</comment>
<dbReference type="GO" id="GO:0004801">
    <property type="term" value="F:transaldolase activity"/>
    <property type="evidence" value="ECO:0007669"/>
    <property type="project" value="UniProtKB-UniRule"/>
</dbReference>
<comment type="catalytic activity">
    <reaction evidence="10 11">
        <text>D-sedoheptulose 7-phosphate + D-glyceraldehyde 3-phosphate = D-erythrose 4-phosphate + beta-D-fructose 6-phosphate</text>
        <dbReference type="Rhea" id="RHEA:17053"/>
        <dbReference type="ChEBI" id="CHEBI:16897"/>
        <dbReference type="ChEBI" id="CHEBI:57483"/>
        <dbReference type="ChEBI" id="CHEBI:57634"/>
        <dbReference type="ChEBI" id="CHEBI:59776"/>
        <dbReference type="EC" id="2.2.1.2"/>
    </reaction>
</comment>
<feature type="active site" description="Schiff-base intermediate with substrate" evidence="11">
    <location>
        <position position="138"/>
    </location>
</feature>
<dbReference type="InterPro" id="IPR004732">
    <property type="entry name" value="Transaldolase_2"/>
</dbReference>
<reference evidence="13" key="2">
    <citation type="journal article" date="2023" name="Nat. Commun.">
        <title>Cultivation of marine bacteria of the SAR202 clade.</title>
        <authorList>
            <person name="Lim Y."/>
            <person name="Seo J.H."/>
            <person name="Giovannoni S.J."/>
            <person name="Kang I."/>
            <person name="Cho J.C."/>
        </authorList>
    </citation>
    <scope>NUCLEOTIDE SEQUENCE</scope>
    <source>
        <strain evidence="13">JH1073</strain>
    </source>
</reference>
<evidence type="ECO:0000313" key="15">
    <source>
        <dbReference type="Proteomes" id="UP001321249"/>
    </source>
</evidence>
<evidence type="ECO:0000256" key="10">
    <source>
        <dbReference type="ARBA" id="ARBA00048810"/>
    </source>
</evidence>
<comment type="subcellular location">
    <subcellularLocation>
        <location evidence="2 11">Cytoplasm</location>
    </subcellularLocation>
</comment>
<dbReference type="InterPro" id="IPR013785">
    <property type="entry name" value="Aldolase_TIM"/>
</dbReference>
<keyword evidence="6 11" id="KW-0963">Cytoplasm</keyword>
<dbReference type="Proteomes" id="UP001219901">
    <property type="component" value="Chromosome"/>
</dbReference>
<evidence type="ECO:0000256" key="8">
    <source>
        <dbReference type="ARBA" id="ARBA00023126"/>
    </source>
</evidence>
<dbReference type="EMBL" id="WMBE01000001">
    <property type="protein sequence ID" value="MDG0865661.1"/>
    <property type="molecule type" value="Genomic_DNA"/>
</dbReference>
<dbReference type="RefSeq" id="WP_342823450.1">
    <property type="nucleotide sequence ID" value="NZ_CP046146.1"/>
</dbReference>
<proteinExistence type="inferred from homology"/>
<dbReference type="PIRSF" id="PIRSF036915">
    <property type="entry name" value="Trnald_Bac_Plnt"/>
    <property type="match status" value="1"/>
</dbReference>
<dbReference type="NCBIfam" id="NF002881">
    <property type="entry name" value="PRK03343.1"/>
    <property type="match status" value="1"/>
</dbReference>
<evidence type="ECO:0000313" key="13">
    <source>
        <dbReference type="EMBL" id="WFG39594.1"/>
    </source>
</evidence>
<dbReference type="Gene3D" id="3.20.20.70">
    <property type="entry name" value="Aldolase class I"/>
    <property type="match status" value="1"/>
</dbReference>
<comment type="pathway">
    <text evidence="3 11">Carbohydrate degradation; pentose phosphate pathway; D-glyceraldehyde 3-phosphate and beta-D-fructose 6-phosphate from D-ribose 5-phosphate and D-xylulose 5-phosphate (non-oxidative stage): step 2/3.</text>
</comment>
<dbReference type="GO" id="GO:0005737">
    <property type="term" value="C:cytoplasm"/>
    <property type="evidence" value="ECO:0007669"/>
    <property type="project" value="UniProtKB-SubCell"/>
</dbReference>
<sequence length="366" mass="39032">MNNIEKALENGQSIWLDSISRDMLRSGELQKFIDSGITGVTSNPSIFDKAIGDSDIYDEALKEYAKDGADRQTIFERLAVDDIRDAADVLRPVYDNSGRKDGYVSIEVSPTLANDTDGTVTEARRLWESIDRPNVMIKVPGTPAGVPAIKTLISEGINVNVTLLFSLDAYKAAANAYIEGLSEFAKAGRGMTSGIASVASFFVSRVDTSVDNALPDGHELKGKIGIANAKLAYAAFGELFDRKLGGGGNFFPLHSTGAQVQRPLWASTGVKNPNYSDTMYVDGLMGPDTVDTIPEATLAAYSDHGNPGSDLTSGLDEAQAQMKALADAGVSLDSITDDLLEAGVAAFADSYESLLGRIEEKLKKLS</sequence>
<evidence type="ECO:0000313" key="14">
    <source>
        <dbReference type="Proteomes" id="UP001219901"/>
    </source>
</evidence>